<evidence type="ECO:0000313" key="3">
    <source>
        <dbReference type="Proteomes" id="UP001530315"/>
    </source>
</evidence>
<gene>
    <name evidence="2" type="ORF">ACHAW5_011181</name>
</gene>
<accession>A0ABD3QYL0</accession>
<evidence type="ECO:0000256" key="1">
    <source>
        <dbReference type="SAM" id="MobiDB-lite"/>
    </source>
</evidence>
<organism evidence="2 3">
    <name type="scientific">Stephanodiscus triporus</name>
    <dbReference type="NCBI Taxonomy" id="2934178"/>
    <lineage>
        <taxon>Eukaryota</taxon>
        <taxon>Sar</taxon>
        <taxon>Stramenopiles</taxon>
        <taxon>Ochrophyta</taxon>
        <taxon>Bacillariophyta</taxon>
        <taxon>Coscinodiscophyceae</taxon>
        <taxon>Thalassiosirophycidae</taxon>
        <taxon>Stephanodiscales</taxon>
        <taxon>Stephanodiscaceae</taxon>
        <taxon>Stephanodiscus</taxon>
    </lineage>
</organism>
<protein>
    <recommendedName>
        <fullName evidence="4">DUF2817 domain-containing protein</fullName>
    </recommendedName>
</protein>
<comment type="caution">
    <text evidence="2">The sequence shown here is derived from an EMBL/GenBank/DDBJ whole genome shotgun (WGS) entry which is preliminary data.</text>
</comment>
<evidence type="ECO:0000313" key="2">
    <source>
        <dbReference type="EMBL" id="KAL3805510.1"/>
    </source>
</evidence>
<feature type="compositionally biased region" description="Acidic residues" evidence="1">
    <location>
        <begin position="9"/>
        <end position="22"/>
    </location>
</feature>
<reference evidence="2 3" key="1">
    <citation type="submission" date="2024-10" db="EMBL/GenBank/DDBJ databases">
        <title>Updated reference genomes for cyclostephanoid diatoms.</title>
        <authorList>
            <person name="Roberts W.R."/>
            <person name="Alverson A.J."/>
        </authorList>
    </citation>
    <scope>NUCLEOTIDE SEQUENCE [LARGE SCALE GENOMIC DNA]</scope>
    <source>
        <strain evidence="2 3">AJA276-08</strain>
    </source>
</reference>
<dbReference type="AlphaFoldDB" id="A0ABD3QYL0"/>
<dbReference type="Pfam" id="PF10994">
    <property type="entry name" value="DUF2817"/>
    <property type="match status" value="2"/>
</dbReference>
<evidence type="ECO:0008006" key="4">
    <source>
        <dbReference type="Google" id="ProtNLM"/>
    </source>
</evidence>
<dbReference type="Gene3D" id="3.40.630.10">
    <property type="entry name" value="Zn peptidases"/>
    <property type="match status" value="1"/>
</dbReference>
<name>A0ABD3QYL0_9STRA</name>
<feature type="region of interest" description="Disordered" evidence="1">
    <location>
        <begin position="1"/>
        <end position="22"/>
    </location>
</feature>
<dbReference type="Proteomes" id="UP001530315">
    <property type="component" value="Unassembled WGS sequence"/>
</dbReference>
<dbReference type="SUPFAM" id="SSF53187">
    <property type="entry name" value="Zn-dependent exopeptidases"/>
    <property type="match status" value="1"/>
</dbReference>
<keyword evidence="3" id="KW-1185">Reference proteome</keyword>
<dbReference type="InterPro" id="IPR021259">
    <property type="entry name" value="DUF2817"/>
</dbReference>
<proteinExistence type="predicted"/>
<sequence length="614" mass="68742">MKKRKVDKSDDEELDEVEEDDEYHDEEVLHAVTFGVLLIESSNDDVPRALALIALCHVVWMYVIDVPRSIYHCPLDLDGLLHRWMDENCYWSASYAEAREKFVVLGNCLGEQQLKRSRLQDRIDDGIVVDVRSLSYDVVPSQFLRGDDYPGYLASLSSTQSGSETPVHPGRDTIDAIALTLRVIDDDDDDDNGDDVGLGTMRSSRRNIVDFIHTSGTHGVEGNLGSAAQVCFLHELLMSESNDNRQSSLSSTIPPGGGKLRRVLLVHSVNPYGMWHHRRMNENNVNLNHNVLDYNSWIEIWRGDPNEYHYMDMDSALNPFFVRRTEANDDGGAGRMTFLWERAARDGRRVGAARDSIQHDARGGGRSRGLCVGDLLPNAPTSYARAMKAWTDEKKIALGIIPSIARQIFKLGYTNAKRVLVMGQYHKLTGLSYGGGAHNSNVLENSVLALAGVRVDRDSNDRAVWVNMHTGLGGYRQYSVLTKNNDKCGGNNEWPDAWTWEFTSLFERVGMGYGRSGDASVSTGYDRTKGFLNNKVLCPSPYCKGMTQEFGTRPGILVALALILENMGYHAPSSAGGGRAYADYLTWAFYLQRLSWRRKTLRSGIKMLHVILNF</sequence>
<dbReference type="EMBL" id="JALLAZ020000029">
    <property type="protein sequence ID" value="KAL3805510.1"/>
    <property type="molecule type" value="Genomic_DNA"/>
</dbReference>